<organism evidence="1 2">
    <name type="scientific">Batrachochytrium dendrobatidis (strain JAM81 / FGSC 10211)</name>
    <name type="common">Frog chytrid fungus</name>
    <dbReference type="NCBI Taxonomy" id="684364"/>
    <lineage>
        <taxon>Eukaryota</taxon>
        <taxon>Fungi</taxon>
        <taxon>Fungi incertae sedis</taxon>
        <taxon>Chytridiomycota</taxon>
        <taxon>Chytridiomycota incertae sedis</taxon>
        <taxon>Chytridiomycetes</taxon>
        <taxon>Rhizophydiales</taxon>
        <taxon>Rhizophydiales incertae sedis</taxon>
        <taxon>Batrachochytrium</taxon>
    </lineage>
</organism>
<dbReference type="EMBL" id="GL882888">
    <property type="protein sequence ID" value="EGF78543.1"/>
    <property type="molecule type" value="Genomic_DNA"/>
</dbReference>
<reference evidence="1 2" key="1">
    <citation type="submission" date="2009-12" db="EMBL/GenBank/DDBJ databases">
        <title>The draft genome of Batrachochytrium dendrobatidis.</title>
        <authorList>
            <consortium name="US DOE Joint Genome Institute (JGI-PGF)"/>
            <person name="Kuo A."/>
            <person name="Salamov A."/>
            <person name="Schmutz J."/>
            <person name="Lucas S."/>
            <person name="Pitluck S."/>
            <person name="Rosenblum E."/>
            <person name="Stajich J."/>
            <person name="Eisen M."/>
            <person name="Grigoriev I.V."/>
        </authorList>
    </citation>
    <scope>NUCLEOTIDE SEQUENCE [LARGE SCALE GENOMIC DNA]</scope>
    <source>
        <strain evidence="2">JAM81 / FGSC 10211</strain>
    </source>
</reference>
<evidence type="ECO:0000313" key="2">
    <source>
        <dbReference type="Proteomes" id="UP000007241"/>
    </source>
</evidence>
<dbReference type="RefSeq" id="XP_006680726.1">
    <property type="nucleotide sequence ID" value="XM_006680663.1"/>
</dbReference>
<proteinExistence type="predicted"/>
<gene>
    <name evidence="1" type="ORF">BATDEDRAFT_26657</name>
</gene>
<dbReference type="OrthoDB" id="1742084at2759"/>
<keyword evidence="2" id="KW-1185">Reference proteome</keyword>
<name>F4P831_BATDJ</name>
<protein>
    <submittedName>
        <fullName evidence="1">Uncharacterized protein</fullName>
    </submittedName>
</protein>
<sequence>MDGQQPTTMSAFVSPVTPQQQLSMDSIQQMISNTQQQATMTPISIHSAARMQTLDQIPGQTQTPVPVQAVQSTRPSYFIPYPQVGIEPVPSPIVNAFDKSGDNQLKWFATPPIDVVSSSKPALHTLDYLYEKAQRKQAAMVSSTAHVGVESQSNSVTRMDVDKIRVDSLHKPDQVVDHADSTRQVLDALTAAWLEDANALKGR</sequence>
<dbReference type="Proteomes" id="UP000007241">
    <property type="component" value="Unassembled WGS sequence"/>
</dbReference>
<dbReference type="AlphaFoldDB" id="F4P831"/>
<evidence type="ECO:0000313" key="1">
    <source>
        <dbReference type="EMBL" id="EGF78543.1"/>
    </source>
</evidence>
<accession>F4P831</accession>
<dbReference type="HOGENOM" id="CLU_1348691_0_0_1"/>
<dbReference type="GeneID" id="18239091"/>
<dbReference type="InParanoid" id="F4P831"/>